<accession>A0A2M9DCU6</accession>
<evidence type="ECO:0000313" key="7">
    <source>
        <dbReference type="EMBL" id="APX89716.1"/>
    </source>
</evidence>
<evidence type="ECO:0000256" key="1">
    <source>
        <dbReference type="ARBA" id="ARBA00001947"/>
    </source>
</evidence>
<keyword evidence="5" id="KW-0862">Zinc</keyword>
<evidence type="ECO:0000313" key="8">
    <source>
        <dbReference type="Proteomes" id="UP000187266"/>
    </source>
</evidence>
<dbReference type="Gene3D" id="3.40.630.10">
    <property type="entry name" value="Zn peptidases"/>
    <property type="match status" value="1"/>
</dbReference>
<dbReference type="AlphaFoldDB" id="A0A1U7DIA3"/>
<name>A0A1U7DIA3_9RHOB</name>
<gene>
    <name evidence="7" type="ORF">BV394_08305</name>
</gene>
<dbReference type="CDD" id="cd06251">
    <property type="entry name" value="M14_ASTE_ASPA-like"/>
    <property type="match status" value="1"/>
</dbReference>
<comment type="similarity">
    <text evidence="2">Belongs to the peptidase M14 family.</text>
</comment>
<dbReference type="OrthoDB" id="9782876at2"/>
<evidence type="ECO:0000256" key="4">
    <source>
        <dbReference type="ARBA" id="ARBA00022801"/>
    </source>
</evidence>
<dbReference type="SUPFAM" id="SSF53187">
    <property type="entry name" value="Zn-dependent exopeptidases"/>
    <property type="match status" value="1"/>
</dbReference>
<organism evidence="7 8">
    <name type="scientific">Brevirhabdus pacifica</name>
    <dbReference type="NCBI Taxonomy" id="1267768"/>
    <lineage>
        <taxon>Bacteria</taxon>
        <taxon>Pseudomonadati</taxon>
        <taxon>Pseudomonadota</taxon>
        <taxon>Alphaproteobacteria</taxon>
        <taxon>Rhodobacterales</taxon>
        <taxon>Paracoccaceae</taxon>
        <taxon>Brevirhabdus</taxon>
    </lineage>
</organism>
<dbReference type="PROSITE" id="PS00132">
    <property type="entry name" value="CARBOXYPEPT_ZN_1"/>
    <property type="match status" value="1"/>
</dbReference>
<evidence type="ECO:0000256" key="3">
    <source>
        <dbReference type="ARBA" id="ARBA00022723"/>
    </source>
</evidence>
<keyword evidence="8" id="KW-1185">Reference proteome</keyword>
<dbReference type="RefSeq" id="WP_076979738.1">
    <property type="nucleotide sequence ID" value="NZ_CP019124.1"/>
</dbReference>
<dbReference type="PIRSF" id="PIRSF039012">
    <property type="entry name" value="ASP"/>
    <property type="match status" value="1"/>
</dbReference>
<dbReference type="STRING" id="1267768.BV394_08305"/>
<dbReference type="InterPro" id="IPR043795">
    <property type="entry name" value="N-alpha-Ac-DABA-like"/>
</dbReference>
<reference evidence="7 8" key="1">
    <citation type="submission" date="2017-01" db="EMBL/GenBank/DDBJ databases">
        <title>Genomic analysis of Xuhuaishuia manganoxidans DY6-4.</title>
        <authorList>
            <person name="Wang X."/>
        </authorList>
    </citation>
    <scope>NUCLEOTIDE SEQUENCE [LARGE SCALE GENOMIC DNA]</scope>
    <source>
        <strain evidence="7 8">DY6-4</strain>
    </source>
</reference>
<feature type="domain" description="Succinylglutamate desuccinylase/Aspartoacylase catalytic" evidence="6">
    <location>
        <begin position="47"/>
        <end position="226"/>
    </location>
</feature>
<dbReference type="GO" id="GO:0046872">
    <property type="term" value="F:metal ion binding"/>
    <property type="evidence" value="ECO:0007669"/>
    <property type="project" value="UniProtKB-KW"/>
</dbReference>
<dbReference type="EMBL" id="CP019124">
    <property type="protein sequence ID" value="APX89716.1"/>
    <property type="molecule type" value="Genomic_DNA"/>
</dbReference>
<keyword evidence="3" id="KW-0479">Metal-binding</keyword>
<dbReference type="GO" id="GO:0016811">
    <property type="term" value="F:hydrolase activity, acting on carbon-nitrogen (but not peptide) bonds, in linear amides"/>
    <property type="evidence" value="ECO:0007669"/>
    <property type="project" value="InterPro"/>
</dbReference>
<protein>
    <submittedName>
        <fullName evidence="7">Succinylglutamate desuccinylase</fullName>
    </submittedName>
</protein>
<dbReference type="PANTHER" id="PTHR37326:SF2">
    <property type="entry name" value="SUCCINYLGLUTAMATE DESUCCINYLASE_ASPARTOACYLASE FAMILY PROTEIN"/>
    <property type="match status" value="1"/>
</dbReference>
<evidence type="ECO:0000256" key="2">
    <source>
        <dbReference type="ARBA" id="ARBA00005988"/>
    </source>
</evidence>
<accession>A0A1U7DIA3</accession>
<dbReference type="PANTHER" id="PTHR37326">
    <property type="entry name" value="BLL3975 PROTEIN"/>
    <property type="match status" value="1"/>
</dbReference>
<dbReference type="InterPro" id="IPR053138">
    <property type="entry name" value="N-alpha-Ac-DABA_deacetylase"/>
</dbReference>
<keyword evidence="4" id="KW-0378">Hydrolase</keyword>
<dbReference type="GO" id="GO:0016788">
    <property type="term" value="F:hydrolase activity, acting on ester bonds"/>
    <property type="evidence" value="ECO:0007669"/>
    <property type="project" value="InterPro"/>
</dbReference>
<dbReference type="Proteomes" id="UP000187266">
    <property type="component" value="Chromosome"/>
</dbReference>
<evidence type="ECO:0000256" key="5">
    <source>
        <dbReference type="ARBA" id="ARBA00022833"/>
    </source>
</evidence>
<proteinExistence type="inferred from homology"/>
<sequence length="347" mass="36828">MPSRLPLELGGKTVAPGERMTIDIPVSVMSDHTPVALSVHALHGKQPGPTLFVSAAVHGDEIIGVEIVRRLLRAPQLSRLRGTLLAIPIVNTFGFLLHSRYLPDRRDLNRCFPGSARGSLAARLAQKFLTEVVSRSDFGIDLHSAAIHRENLPQVRISPGRPRLPAFAKAFGAPVVLTSPLRDGSLRGAAAEIGVDMLLYEAGEGLRFDEAAVRAGVSGILRVMRELEMIPAKGVSKPRVAPVMCSGSSWTRAPVGGLFRAFRSTGETVVAGDVMGVVSDPFGDIDTEVRAASSGVVVGRATFPVVNEGDALFHVAAIPSADAADAAVDGLARQLTEDPMFDEDEII</sequence>
<dbReference type="InterPro" id="IPR055438">
    <property type="entry name" value="AstE_AspA_cat"/>
</dbReference>
<dbReference type="Pfam" id="PF24827">
    <property type="entry name" value="AstE_AspA_cat"/>
    <property type="match status" value="1"/>
</dbReference>
<comment type="cofactor">
    <cofactor evidence="1">
        <name>Zn(2+)</name>
        <dbReference type="ChEBI" id="CHEBI:29105"/>
    </cofactor>
</comment>
<evidence type="ECO:0000259" key="6">
    <source>
        <dbReference type="Pfam" id="PF24827"/>
    </source>
</evidence>
<dbReference type="InterPro" id="IPR057246">
    <property type="entry name" value="CARBOXYPEPT_ZN_1"/>
</dbReference>